<dbReference type="Pfam" id="PF22007">
    <property type="entry name" value="DUF6930"/>
    <property type="match status" value="1"/>
</dbReference>
<dbReference type="SUPFAM" id="SSF48371">
    <property type="entry name" value="ARM repeat"/>
    <property type="match status" value="1"/>
</dbReference>
<dbReference type="InterPro" id="IPR016024">
    <property type="entry name" value="ARM-type_fold"/>
</dbReference>
<dbReference type="InterPro" id="IPR054216">
    <property type="entry name" value="DUF6930"/>
</dbReference>
<dbReference type="InterPro" id="IPR014825">
    <property type="entry name" value="DNA_alkylation"/>
</dbReference>
<dbReference type="EMBL" id="JBJUVG010000008">
    <property type="protein sequence ID" value="MFM9414025.1"/>
    <property type="molecule type" value="Genomic_DNA"/>
</dbReference>
<dbReference type="CDD" id="cd06561">
    <property type="entry name" value="AlkD_like"/>
    <property type="match status" value="1"/>
</dbReference>
<evidence type="ECO:0000259" key="1">
    <source>
        <dbReference type="Pfam" id="PF22007"/>
    </source>
</evidence>
<feature type="domain" description="DUF6930" evidence="1">
    <location>
        <begin position="404"/>
        <end position="522"/>
    </location>
</feature>
<evidence type="ECO:0000313" key="3">
    <source>
        <dbReference type="Proteomes" id="UP001631949"/>
    </source>
</evidence>
<name>A0ABW9GZI1_9FIRM</name>
<dbReference type="Proteomes" id="UP001631949">
    <property type="component" value="Unassembled WGS sequence"/>
</dbReference>
<gene>
    <name evidence="2" type="ORF">ACKQTC_06565</name>
</gene>
<protein>
    <submittedName>
        <fullName evidence="2">DNA alkylation repair protein</fullName>
    </submittedName>
</protein>
<comment type="caution">
    <text evidence="2">The sequence shown here is derived from an EMBL/GenBank/DDBJ whole genome shotgun (WGS) entry which is preliminary data.</text>
</comment>
<reference evidence="2 3" key="1">
    <citation type="journal article" date="2016" name="Int. J. Syst. Evol. Microbiol.">
        <title>Peptococcus simiae sp. nov., isolated from rhesus macaque faeces and emended description of the genus Peptococcus.</title>
        <authorList>
            <person name="Shkoporov A.N."/>
            <person name="Efimov B.A."/>
            <person name="Kondova I."/>
            <person name="Ouwerling B."/>
            <person name="Chaplin A.V."/>
            <person name="Shcherbakova V.A."/>
            <person name="Langermans J.A.M."/>
        </authorList>
    </citation>
    <scope>NUCLEOTIDE SEQUENCE [LARGE SCALE GENOMIC DNA]</scope>
    <source>
        <strain evidence="2 3">M108</strain>
    </source>
</reference>
<organism evidence="2 3">
    <name type="scientific">Peptococcus simiae</name>
    <dbReference type="NCBI Taxonomy" id="1643805"/>
    <lineage>
        <taxon>Bacteria</taxon>
        <taxon>Bacillati</taxon>
        <taxon>Bacillota</taxon>
        <taxon>Clostridia</taxon>
        <taxon>Eubacteriales</taxon>
        <taxon>Peptococcaceae</taxon>
        <taxon>Peptococcus</taxon>
    </lineage>
</organism>
<accession>A0ABW9GZI1</accession>
<proteinExistence type="predicted"/>
<dbReference type="Pfam" id="PF08713">
    <property type="entry name" value="DNA_alkylation"/>
    <property type="match status" value="1"/>
</dbReference>
<dbReference type="RefSeq" id="WP_408977638.1">
    <property type="nucleotide sequence ID" value="NZ_JBJUVG010000008.1"/>
</dbReference>
<keyword evidence="3" id="KW-1185">Reference proteome</keyword>
<evidence type="ECO:0000313" key="2">
    <source>
        <dbReference type="EMBL" id="MFM9414025.1"/>
    </source>
</evidence>
<sequence>MSDYLDNMTRALQEAAEPDYKAFSEGLFQSLPAAPILGVRAQTLNRLARTLGKEPAARAAFMADLPHASHEENLIHAYLINDNEEGPATLAEVEAFLPFVDNWAVCDALRPRSLAWAPDLLAGPLRRWLGSPAPYTVRFGIGMMERFFLDEAFRPDHLIQVAAVPTDHYYVHTMVAWYMATALAKQWAIAYPFIQACTSLAPATRRLALTKACESRRIPPDHKALLNRLRQKPRLLTVAEALRRLKTYAPWQGALAGQPLSFYSGPNRALTVVRFFYENQVIICRIAFGLAGAWAEQAVQRDDAVGYVAAQDLDRLELRVAKDLPMVIERRLPGEPSRPASPAEEDQLRHILTSVLDLFKQGILKNGPVVLQAPRRFILDQDRVRPTDQPLAPAPASPLLAPFTLARVRALPEADSHWELFFFYLFSPVADGRQPRAVYLVDLDTGSVEWTDVFIDREEADSPSWQVRLLDRLMSRFIQAGRRPGEIITAQGSLYDQLKADFQAAGIPFDYQEDSYVADDLLAFLRQGPIK</sequence>
<dbReference type="Gene3D" id="1.25.10.90">
    <property type="match status" value="1"/>
</dbReference>